<evidence type="ECO:0000313" key="2">
    <source>
        <dbReference type="EMBL" id="GMN31125.1"/>
    </source>
</evidence>
<keyword evidence="3" id="KW-1185">Reference proteome</keyword>
<dbReference type="AlphaFoldDB" id="A0AA87ZG32"/>
<comment type="caution">
    <text evidence="2">The sequence shown here is derived from an EMBL/GenBank/DDBJ whole genome shotgun (WGS) entry which is preliminary data.</text>
</comment>
<accession>A0AA87ZG32</accession>
<name>A0AA87ZG32_FICCA</name>
<feature type="region of interest" description="Disordered" evidence="1">
    <location>
        <begin position="1"/>
        <end position="34"/>
    </location>
</feature>
<organism evidence="2 3">
    <name type="scientific">Ficus carica</name>
    <name type="common">Common fig</name>
    <dbReference type="NCBI Taxonomy" id="3494"/>
    <lineage>
        <taxon>Eukaryota</taxon>
        <taxon>Viridiplantae</taxon>
        <taxon>Streptophyta</taxon>
        <taxon>Embryophyta</taxon>
        <taxon>Tracheophyta</taxon>
        <taxon>Spermatophyta</taxon>
        <taxon>Magnoliopsida</taxon>
        <taxon>eudicotyledons</taxon>
        <taxon>Gunneridae</taxon>
        <taxon>Pentapetalae</taxon>
        <taxon>rosids</taxon>
        <taxon>fabids</taxon>
        <taxon>Rosales</taxon>
        <taxon>Moraceae</taxon>
        <taxon>Ficeae</taxon>
        <taxon>Ficus</taxon>
    </lineage>
</organism>
<evidence type="ECO:0000256" key="1">
    <source>
        <dbReference type="SAM" id="MobiDB-lite"/>
    </source>
</evidence>
<proteinExistence type="predicted"/>
<evidence type="ECO:0000313" key="3">
    <source>
        <dbReference type="Proteomes" id="UP001187192"/>
    </source>
</evidence>
<dbReference type="EMBL" id="BTGU01000003">
    <property type="protein sequence ID" value="GMN31125.1"/>
    <property type="molecule type" value="Genomic_DNA"/>
</dbReference>
<reference evidence="2" key="1">
    <citation type="submission" date="2023-07" db="EMBL/GenBank/DDBJ databases">
        <title>draft genome sequence of fig (Ficus carica).</title>
        <authorList>
            <person name="Takahashi T."/>
            <person name="Nishimura K."/>
        </authorList>
    </citation>
    <scope>NUCLEOTIDE SEQUENCE</scope>
</reference>
<gene>
    <name evidence="2" type="ORF">TIFTF001_003113</name>
</gene>
<dbReference type="Gramene" id="FCD_00010053-RA">
    <property type="protein sequence ID" value="FCD_00010053-RA:cds"/>
    <property type="gene ID" value="FCD_00010053"/>
</dbReference>
<sequence length="72" mass="8247">MEGWGGGEVELAREDEDVDKPMEVREGSEDDLAGEDNAQYEYNTVAKGVKIKRKKQFFTVYYCTGLPLKRQK</sequence>
<dbReference type="Proteomes" id="UP001187192">
    <property type="component" value="Unassembled WGS sequence"/>
</dbReference>
<protein>
    <submittedName>
        <fullName evidence="2">Uncharacterized protein</fullName>
    </submittedName>
</protein>